<evidence type="ECO:0000313" key="2">
    <source>
        <dbReference type="Proteomes" id="UP000238312"/>
    </source>
</evidence>
<accession>A0A2T0MN84</accession>
<dbReference type="InterPro" id="IPR029044">
    <property type="entry name" value="Nucleotide-diphossugar_trans"/>
</dbReference>
<dbReference type="SUPFAM" id="SSF53448">
    <property type="entry name" value="Nucleotide-diphospho-sugar transferases"/>
    <property type="match status" value="1"/>
</dbReference>
<evidence type="ECO:0008006" key="3">
    <source>
        <dbReference type="Google" id="ProtNLM"/>
    </source>
</evidence>
<dbReference type="EMBL" id="PVNG01000020">
    <property type="protein sequence ID" value="PRX59364.1"/>
    <property type="molecule type" value="Genomic_DNA"/>
</dbReference>
<proteinExistence type="predicted"/>
<name>A0A2T0MN84_9ACTN</name>
<organism evidence="1 2">
    <name type="scientific">Nonomuraea fuscirosea</name>
    <dbReference type="NCBI Taxonomy" id="1291556"/>
    <lineage>
        <taxon>Bacteria</taxon>
        <taxon>Bacillati</taxon>
        <taxon>Actinomycetota</taxon>
        <taxon>Actinomycetes</taxon>
        <taxon>Streptosporangiales</taxon>
        <taxon>Streptosporangiaceae</taxon>
        <taxon>Nonomuraea</taxon>
    </lineage>
</organism>
<keyword evidence="2" id="KW-1185">Reference proteome</keyword>
<reference evidence="1 2" key="1">
    <citation type="submission" date="2018-03" db="EMBL/GenBank/DDBJ databases">
        <title>Genomic Encyclopedia of Type Strains, Phase III (KMG-III): the genomes of soil and plant-associated and newly described type strains.</title>
        <authorList>
            <person name="Whitman W."/>
        </authorList>
    </citation>
    <scope>NUCLEOTIDE SEQUENCE [LARGE SCALE GENOMIC DNA]</scope>
    <source>
        <strain evidence="1 2">CGMCC 4.7104</strain>
    </source>
</reference>
<dbReference type="AlphaFoldDB" id="A0A2T0MN84"/>
<gene>
    <name evidence="1" type="ORF">B0I32_120134</name>
</gene>
<evidence type="ECO:0000313" key="1">
    <source>
        <dbReference type="EMBL" id="PRX59364.1"/>
    </source>
</evidence>
<dbReference type="Proteomes" id="UP000238312">
    <property type="component" value="Unassembled WGS sequence"/>
</dbReference>
<protein>
    <recommendedName>
        <fullName evidence="3">Glycosyl transferase family 2</fullName>
    </recommendedName>
</protein>
<sequence length="388" mass="43986">MTVDPVLSRTEHHHHSHRHLVDMFDAGERADEAGAVDAIVVPTIRHPRWLTHAIHLAGAISCPLVSLHSRWSDAGQAAGWMPHNVDFLAIDIGDPDGLNLPDFATTALLRGTPFPRTTDLSAKRNTALVLARLMGWRRIVFLDDDIEVGSPQDVTRAAELLDSYDAVGMQIDGYPDNSVVCHAHRETGGYQDSFVGGGALAVETTRSPSFFPNVYNEDWFYLLTDASLRRLAVTGKVKQRPFDPFDQQVRARDQELGDVLAEGVYWLLDKDPQQGWKPATDPAHWICFLDARDRFIADILDRVRQLPVDDRRRRAMESSLLAARGRLHRIEPDFCVAYLKAWLEDRRRWGDHLNAIPQLGPHPQDVMKWLIKDGATTLRWWKSLRFAY</sequence>
<comment type="caution">
    <text evidence="1">The sequence shown here is derived from an EMBL/GenBank/DDBJ whole genome shotgun (WGS) entry which is preliminary data.</text>
</comment>